<name>I4C4H0_DESTA</name>
<protein>
    <submittedName>
        <fullName evidence="2">Uncharacterized protein</fullName>
    </submittedName>
</protein>
<evidence type="ECO:0000313" key="2">
    <source>
        <dbReference type="EMBL" id="AFM24461.1"/>
    </source>
</evidence>
<sequence>MLDVSSHKPNRSLQLGFPETYVDSHFGPKIFGEISRNECEPGGIGTGKSAKRKLNSSVRNLPSHNPEPYFFDYAGGNSCR</sequence>
<organism evidence="2 3">
    <name type="scientific">Desulfomonile tiedjei (strain ATCC 49306 / DSM 6799 / DCB-1)</name>
    <dbReference type="NCBI Taxonomy" id="706587"/>
    <lineage>
        <taxon>Bacteria</taxon>
        <taxon>Pseudomonadati</taxon>
        <taxon>Thermodesulfobacteriota</taxon>
        <taxon>Desulfomonilia</taxon>
        <taxon>Desulfomonilales</taxon>
        <taxon>Desulfomonilaceae</taxon>
        <taxon>Desulfomonile</taxon>
    </lineage>
</organism>
<gene>
    <name evidence="2" type="ordered locus">Desti_1751</name>
</gene>
<keyword evidence="3" id="KW-1185">Reference proteome</keyword>
<dbReference type="KEGG" id="dti:Desti_1751"/>
<dbReference type="HOGENOM" id="CLU_2584073_0_0_7"/>
<accession>I4C4H0</accession>
<dbReference type="EMBL" id="CP003360">
    <property type="protein sequence ID" value="AFM24461.1"/>
    <property type="molecule type" value="Genomic_DNA"/>
</dbReference>
<dbReference type="Proteomes" id="UP000006055">
    <property type="component" value="Chromosome"/>
</dbReference>
<feature type="region of interest" description="Disordered" evidence="1">
    <location>
        <begin position="41"/>
        <end position="61"/>
    </location>
</feature>
<reference evidence="3" key="1">
    <citation type="submission" date="2012-06" db="EMBL/GenBank/DDBJ databases">
        <title>Complete sequence of chromosome of Desulfomonile tiedjei DSM 6799.</title>
        <authorList>
            <person name="Lucas S."/>
            <person name="Copeland A."/>
            <person name="Lapidus A."/>
            <person name="Glavina del Rio T."/>
            <person name="Dalin E."/>
            <person name="Tice H."/>
            <person name="Bruce D."/>
            <person name="Goodwin L."/>
            <person name="Pitluck S."/>
            <person name="Peters L."/>
            <person name="Ovchinnikova G."/>
            <person name="Zeytun A."/>
            <person name="Lu M."/>
            <person name="Kyrpides N."/>
            <person name="Mavromatis K."/>
            <person name="Ivanova N."/>
            <person name="Brettin T."/>
            <person name="Detter J.C."/>
            <person name="Han C."/>
            <person name="Larimer F."/>
            <person name="Land M."/>
            <person name="Hauser L."/>
            <person name="Markowitz V."/>
            <person name="Cheng J.-F."/>
            <person name="Hugenholtz P."/>
            <person name="Woyke T."/>
            <person name="Wu D."/>
            <person name="Spring S."/>
            <person name="Schroeder M."/>
            <person name="Brambilla E."/>
            <person name="Klenk H.-P."/>
            <person name="Eisen J.A."/>
        </authorList>
    </citation>
    <scope>NUCLEOTIDE SEQUENCE [LARGE SCALE GENOMIC DNA]</scope>
    <source>
        <strain evidence="3">ATCC 49306 / DSM 6799 / DCB-1</strain>
    </source>
</reference>
<evidence type="ECO:0000313" key="3">
    <source>
        <dbReference type="Proteomes" id="UP000006055"/>
    </source>
</evidence>
<dbReference type="AlphaFoldDB" id="I4C4H0"/>
<proteinExistence type="predicted"/>
<evidence type="ECO:0000256" key="1">
    <source>
        <dbReference type="SAM" id="MobiDB-lite"/>
    </source>
</evidence>